<proteinExistence type="predicted"/>
<dbReference type="Proteomes" id="UP000749646">
    <property type="component" value="Unassembled WGS sequence"/>
</dbReference>
<dbReference type="EMBL" id="JAAAHW010003248">
    <property type="protein sequence ID" value="KAF9986195.1"/>
    <property type="molecule type" value="Genomic_DNA"/>
</dbReference>
<name>A0A9P6SP05_9FUNG</name>
<keyword evidence="3" id="KW-1185">Reference proteome</keyword>
<reference evidence="2" key="1">
    <citation type="journal article" date="2020" name="Fungal Divers.">
        <title>Resolving the Mortierellaceae phylogeny through synthesis of multi-gene phylogenetics and phylogenomics.</title>
        <authorList>
            <person name="Vandepol N."/>
            <person name="Liber J."/>
            <person name="Desiro A."/>
            <person name="Na H."/>
            <person name="Kennedy M."/>
            <person name="Barry K."/>
            <person name="Grigoriev I.V."/>
            <person name="Miller A.N."/>
            <person name="O'Donnell K."/>
            <person name="Stajich J.E."/>
            <person name="Bonito G."/>
        </authorList>
    </citation>
    <scope>NUCLEOTIDE SEQUENCE</scope>
    <source>
        <strain evidence="2">MES-2147</strain>
    </source>
</reference>
<dbReference type="PROSITE" id="PS51257">
    <property type="entry name" value="PROKAR_LIPOPROTEIN"/>
    <property type="match status" value="1"/>
</dbReference>
<evidence type="ECO:0000313" key="2">
    <source>
        <dbReference type="EMBL" id="KAF9986195.1"/>
    </source>
</evidence>
<feature type="chain" id="PRO_5040468256" evidence="1">
    <location>
        <begin position="24"/>
        <end position="207"/>
    </location>
</feature>
<evidence type="ECO:0000256" key="1">
    <source>
        <dbReference type="SAM" id="SignalP"/>
    </source>
</evidence>
<organism evidence="2 3">
    <name type="scientific">Modicella reniformis</name>
    <dbReference type="NCBI Taxonomy" id="1440133"/>
    <lineage>
        <taxon>Eukaryota</taxon>
        <taxon>Fungi</taxon>
        <taxon>Fungi incertae sedis</taxon>
        <taxon>Mucoromycota</taxon>
        <taxon>Mortierellomycotina</taxon>
        <taxon>Mortierellomycetes</taxon>
        <taxon>Mortierellales</taxon>
        <taxon>Mortierellaceae</taxon>
        <taxon>Modicella</taxon>
    </lineage>
</organism>
<sequence>MSNIKVFLLAVVLCCLSISLVQACESQCRTEPVDYLVNEYKAILNYQAKTLTSKKSADTARKLIPKIVSRLQGRHMVIDKTIFSTYRGSCAPAGVGKRSPDELCGSAKSIACYAPWDHKRNGQPMSVLASVHDAVGKEIEKIYQQENIKDVKVFRAMVTGVKAYCPGNCNSWVKPFQTIMLGWEKTEHPLEYGENTPNCLSLGMGGI</sequence>
<comment type="caution">
    <text evidence="2">The sequence shown here is derived from an EMBL/GenBank/DDBJ whole genome shotgun (WGS) entry which is preliminary data.</text>
</comment>
<evidence type="ECO:0000313" key="3">
    <source>
        <dbReference type="Proteomes" id="UP000749646"/>
    </source>
</evidence>
<feature type="signal peptide" evidence="1">
    <location>
        <begin position="1"/>
        <end position="23"/>
    </location>
</feature>
<accession>A0A9P6SP05</accession>
<keyword evidence="1" id="KW-0732">Signal</keyword>
<protein>
    <submittedName>
        <fullName evidence="2">Uncharacterized protein</fullName>
    </submittedName>
</protein>
<dbReference type="OrthoDB" id="2416288at2759"/>
<gene>
    <name evidence="2" type="ORF">BGZ65_008563</name>
</gene>
<dbReference type="AlphaFoldDB" id="A0A9P6SP05"/>